<dbReference type="SMART" id="SM00155">
    <property type="entry name" value="PLDc"/>
    <property type="match status" value="2"/>
</dbReference>
<feature type="domain" description="PLD phosphodiesterase" evidence="1">
    <location>
        <begin position="196"/>
        <end position="223"/>
    </location>
</feature>
<evidence type="ECO:0000259" key="1">
    <source>
        <dbReference type="PROSITE" id="PS50035"/>
    </source>
</evidence>
<evidence type="ECO:0000313" key="3">
    <source>
        <dbReference type="Proteomes" id="UP000406256"/>
    </source>
</evidence>
<dbReference type="OrthoDB" id="9814092at2"/>
<dbReference type="PROSITE" id="PS50035">
    <property type="entry name" value="PLD"/>
    <property type="match status" value="2"/>
</dbReference>
<dbReference type="InterPro" id="IPR025202">
    <property type="entry name" value="PLD-like_dom"/>
</dbReference>
<dbReference type="Pfam" id="PF13091">
    <property type="entry name" value="PLDc_2"/>
    <property type="match status" value="2"/>
</dbReference>
<gene>
    <name evidence="2" type="ORF">PAN31108_02067</name>
</gene>
<dbReference type="Gene3D" id="3.30.870.10">
    <property type="entry name" value="Endonuclease Chain A"/>
    <property type="match status" value="2"/>
</dbReference>
<proteinExistence type="predicted"/>
<evidence type="ECO:0000313" key="2">
    <source>
        <dbReference type="EMBL" id="VVD99803.1"/>
    </source>
</evidence>
<organism evidence="2 3">
    <name type="scientific">Pandoraea anhela</name>
    <dbReference type="NCBI Taxonomy" id="2508295"/>
    <lineage>
        <taxon>Bacteria</taxon>
        <taxon>Pseudomonadati</taxon>
        <taxon>Pseudomonadota</taxon>
        <taxon>Betaproteobacteria</taxon>
        <taxon>Burkholderiales</taxon>
        <taxon>Burkholderiaceae</taxon>
        <taxon>Pandoraea</taxon>
    </lineage>
</organism>
<name>A0A5E4UJF8_9BURK</name>
<reference evidence="2 3" key="1">
    <citation type="submission" date="2019-08" db="EMBL/GenBank/DDBJ databases">
        <authorList>
            <person name="Peeters C."/>
        </authorList>
    </citation>
    <scope>NUCLEOTIDE SEQUENCE [LARGE SCALE GENOMIC DNA]</scope>
    <source>
        <strain evidence="2 3">LMG 31108</strain>
    </source>
</reference>
<dbReference type="GO" id="GO:0030572">
    <property type="term" value="F:phosphatidyltransferase activity"/>
    <property type="evidence" value="ECO:0007669"/>
    <property type="project" value="UniProtKB-ARBA"/>
</dbReference>
<accession>A0A5E4UJF8</accession>
<dbReference type="RefSeq" id="WP_150668783.1">
    <property type="nucleotide sequence ID" value="NZ_CABPSB010000006.1"/>
</dbReference>
<dbReference type="CDD" id="cd09113">
    <property type="entry name" value="PLDc_ymdC_like_2"/>
    <property type="match status" value="1"/>
</dbReference>
<sequence>MLPSQALRRFHALLPHWSGTHRSRRWPAFGWRRLATLIPAALILAACTSVRPPAEPSPWTAHTPATTPGALASALAPAVQAHPGQSGFQLLATGTAAFTTRLALVQSAQHSLDVQYYSAGEDITGRLLLQSLLDAAHRGVRVRMLVDDINRRHTDPAFAALDQSPNIEIRVFNPFGTLDTTLLQRAGNLITQFDQLNRRMHNKALVADNQLAIVGGRNLGDEYFDANPDLSFRDFDLLCAGPVVDAISRSFDHFWTSPQSYPLTQVQSRIDNETLDATRDALAQHWRDADTVPAGHDALHQPPLAASLRDGTVPLFWAPAELAADTPDKLDAPATETQSAPADKLRQLAANAQREVLIISPYFVPLDGGVRFLSTLAQRGVSVRVLTNSLAATDVVPVHAGYARYRPALLQAGIALYEFKPIRSDDGERQPRRVTFGGSSRASLHGKAYVIDRRDVVLGSFNLDPRSVRLNTELAIVIHSPEFAERMARIFERATSPRASFRVEIAPTGTTPPTPTPPTMLPLRWVGEDNGQPRTFDVEPYASFWRNAVAGAFTLLPSDDLL</sequence>
<dbReference type="Proteomes" id="UP000406256">
    <property type="component" value="Unassembled WGS sequence"/>
</dbReference>
<protein>
    <submittedName>
        <fullName evidence="2">Phospholipase</fullName>
    </submittedName>
</protein>
<feature type="domain" description="PLD phosphodiesterase" evidence="1">
    <location>
        <begin position="440"/>
        <end position="467"/>
    </location>
</feature>
<dbReference type="EMBL" id="CABPSB010000006">
    <property type="protein sequence ID" value="VVD99803.1"/>
    <property type="molecule type" value="Genomic_DNA"/>
</dbReference>
<dbReference type="InterPro" id="IPR001736">
    <property type="entry name" value="PLipase_D/transphosphatidylase"/>
</dbReference>
<dbReference type="CDD" id="cd09111">
    <property type="entry name" value="PLDc_ymdC_like_1"/>
    <property type="match status" value="1"/>
</dbReference>
<dbReference type="PANTHER" id="PTHR21248:SF12">
    <property type="entry name" value="CARDIOLIPIN SYNTHASE C"/>
    <property type="match status" value="1"/>
</dbReference>
<dbReference type="AlphaFoldDB" id="A0A5E4UJF8"/>
<keyword evidence="3" id="KW-1185">Reference proteome</keyword>
<dbReference type="SUPFAM" id="SSF56024">
    <property type="entry name" value="Phospholipase D/nuclease"/>
    <property type="match status" value="2"/>
</dbReference>
<dbReference type="PANTHER" id="PTHR21248">
    <property type="entry name" value="CARDIOLIPIN SYNTHASE"/>
    <property type="match status" value="1"/>
</dbReference>
<dbReference type="GO" id="GO:0032049">
    <property type="term" value="P:cardiolipin biosynthetic process"/>
    <property type="evidence" value="ECO:0007669"/>
    <property type="project" value="UniProtKB-ARBA"/>
</dbReference>